<protein>
    <recommendedName>
        <fullName evidence="1">U3 small nucleolar ribonucleoprotein protein IMP4</fullName>
    </recommendedName>
</protein>
<evidence type="ECO:0000313" key="5">
    <source>
        <dbReference type="Proteomes" id="UP000185944"/>
    </source>
</evidence>
<dbReference type="PROSITE" id="PS50833">
    <property type="entry name" value="BRIX"/>
    <property type="match status" value="1"/>
</dbReference>
<evidence type="ECO:0000256" key="1">
    <source>
        <dbReference type="ARBA" id="ARBA00040513"/>
    </source>
</evidence>
<name>A0A177EHB3_9MICR</name>
<dbReference type="RefSeq" id="XP_067545033.1">
    <property type="nucleotide sequence ID" value="XM_067689233.1"/>
</dbReference>
<dbReference type="GO" id="GO:0042134">
    <property type="term" value="F:rRNA primary transcript binding"/>
    <property type="evidence" value="ECO:0007669"/>
    <property type="project" value="InterPro"/>
</dbReference>
<keyword evidence="5" id="KW-1185">Reference proteome</keyword>
<feature type="compositionally biased region" description="Basic and acidic residues" evidence="2">
    <location>
        <begin position="72"/>
        <end position="85"/>
    </location>
</feature>
<sequence length="292" mass="33607">MLDRKLRRERREWLDTIKSEERRIEARKRREQLYNSYERDVVVPKEIRHDIEEGKLTAEEALKDVIYAHETEERQDEFSNTHEPKPVITTSRSPSGPLVKFAKTLKHILPNAEKINRGKHGIKDLVKLAIENGHTDLIMVNEHKGVPASVVISHLPHGPTTYFSLHHVSAEGSECLSTSVPAIVFDNFTTPLGLRLKRILSSLFPPLTPREKPKKIIGFVNRDDSILFKQYKTTFLGGKVELESLAPSFTMKLYEIRAGTLDMSYADKEFVFRPYLNTARKKLYLGEDLQMD</sequence>
<dbReference type="PANTHER" id="PTHR22734">
    <property type="entry name" value="U3 SMALL NUCLEOLAR RIBONUCLEOPROTEIN PROTEIN IMP4"/>
    <property type="match status" value="1"/>
</dbReference>
<accession>A0A177EHB3</accession>
<dbReference type="GO" id="GO:0030515">
    <property type="term" value="F:snoRNA binding"/>
    <property type="evidence" value="ECO:0007669"/>
    <property type="project" value="TreeGrafter"/>
</dbReference>
<dbReference type="Pfam" id="PF04427">
    <property type="entry name" value="Brix"/>
    <property type="match status" value="1"/>
</dbReference>
<keyword evidence="4" id="KW-0687">Ribonucleoprotein</keyword>
<dbReference type="STRING" id="1805483.A0A177EHB3"/>
<proteinExistence type="predicted"/>
<gene>
    <name evidence="4" type="ORF">NEDG_01815</name>
</gene>
<dbReference type="GO" id="GO:0006364">
    <property type="term" value="P:rRNA processing"/>
    <property type="evidence" value="ECO:0007669"/>
    <property type="project" value="InterPro"/>
</dbReference>
<dbReference type="SUPFAM" id="SSF52954">
    <property type="entry name" value="Class II aaRS ABD-related"/>
    <property type="match status" value="1"/>
</dbReference>
<evidence type="ECO:0000256" key="2">
    <source>
        <dbReference type="SAM" id="MobiDB-lite"/>
    </source>
</evidence>
<dbReference type="GO" id="GO:0034457">
    <property type="term" value="C:Mpp10 complex"/>
    <property type="evidence" value="ECO:0007669"/>
    <property type="project" value="UniProtKB-ARBA"/>
</dbReference>
<organism evidence="4 5">
    <name type="scientific">Nematocida displodere</name>
    <dbReference type="NCBI Taxonomy" id="1805483"/>
    <lineage>
        <taxon>Eukaryota</taxon>
        <taxon>Fungi</taxon>
        <taxon>Fungi incertae sedis</taxon>
        <taxon>Microsporidia</taxon>
        <taxon>Nematocida</taxon>
    </lineage>
</organism>
<dbReference type="GO" id="GO:0042274">
    <property type="term" value="P:ribosomal small subunit biogenesis"/>
    <property type="evidence" value="ECO:0007669"/>
    <property type="project" value="UniProtKB-ARBA"/>
</dbReference>
<dbReference type="Gene3D" id="3.40.50.10480">
    <property type="entry name" value="Probable brix-domain ribosomal biogenesis protein"/>
    <property type="match status" value="1"/>
</dbReference>
<dbReference type="GeneID" id="93648165"/>
<reference evidence="4 5" key="1">
    <citation type="submission" date="2016-02" db="EMBL/GenBank/DDBJ databases">
        <title>Discovery of a natural microsporidian pathogen with a broad tissue tropism in Caenorhabditis elegans.</title>
        <authorList>
            <person name="Luallen R.J."/>
            <person name="Reinke A.W."/>
            <person name="Tong L."/>
            <person name="Botts M.R."/>
            <person name="Felix M.-A."/>
            <person name="Troemel E.R."/>
        </authorList>
    </citation>
    <scope>NUCLEOTIDE SEQUENCE [LARGE SCALE GENOMIC DNA]</scope>
    <source>
        <strain evidence="4 5">JUm2807</strain>
    </source>
</reference>
<feature type="domain" description="Brix" evidence="3">
    <location>
        <begin position="84"/>
        <end position="262"/>
    </location>
</feature>
<dbReference type="SMART" id="SM00879">
    <property type="entry name" value="Brix"/>
    <property type="match status" value="1"/>
</dbReference>
<dbReference type="AlphaFoldDB" id="A0A177EHB3"/>
<dbReference type="GO" id="GO:0005654">
    <property type="term" value="C:nucleoplasm"/>
    <property type="evidence" value="ECO:0007669"/>
    <property type="project" value="UniProtKB-ARBA"/>
</dbReference>
<dbReference type="FunFam" id="3.40.50.10480:FF:000001">
    <property type="entry name" value="IMP4, U3 small nucleolar ribonucleoprotein"/>
    <property type="match status" value="1"/>
</dbReference>
<dbReference type="VEuPathDB" id="MicrosporidiaDB:NEDG_01815"/>
<dbReference type="EMBL" id="LTDL01000019">
    <property type="protein sequence ID" value="OAG31337.1"/>
    <property type="molecule type" value="Genomic_DNA"/>
</dbReference>
<feature type="region of interest" description="Disordered" evidence="2">
    <location>
        <begin position="72"/>
        <end position="93"/>
    </location>
</feature>
<dbReference type="InterPro" id="IPR044281">
    <property type="entry name" value="IMP4/RPF1"/>
</dbReference>
<dbReference type="InterPro" id="IPR007109">
    <property type="entry name" value="Brix"/>
</dbReference>
<dbReference type="GO" id="GO:0032040">
    <property type="term" value="C:small-subunit processome"/>
    <property type="evidence" value="ECO:0007669"/>
    <property type="project" value="TreeGrafter"/>
</dbReference>
<dbReference type="Proteomes" id="UP000185944">
    <property type="component" value="Unassembled WGS sequence"/>
</dbReference>
<evidence type="ECO:0000259" key="3">
    <source>
        <dbReference type="PROSITE" id="PS50833"/>
    </source>
</evidence>
<dbReference type="OrthoDB" id="10253204at2759"/>
<evidence type="ECO:0000313" key="4">
    <source>
        <dbReference type="EMBL" id="OAG31337.1"/>
    </source>
</evidence>
<comment type="caution">
    <text evidence="4">The sequence shown here is derived from an EMBL/GenBank/DDBJ whole genome shotgun (WGS) entry which is preliminary data.</text>
</comment>
<dbReference type="PANTHER" id="PTHR22734:SF2">
    <property type="entry name" value="U3 SMALL NUCLEOLAR RIBONUCLEOPROTEIN PROTEIN IMP4"/>
    <property type="match status" value="1"/>
</dbReference>